<evidence type="ECO:0000259" key="3">
    <source>
        <dbReference type="PROSITE" id="PS51186"/>
    </source>
</evidence>
<accession>A0A4R5XJX9</accession>
<dbReference type="InterPro" id="IPR050832">
    <property type="entry name" value="Bact_Acetyltransf"/>
</dbReference>
<reference evidence="4 5" key="1">
    <citation type="submission" date="2019-03" db="EMBL/GenBank/DDBJ databases">
        <title>Genome Sequencing and Assembly of Various Microbes Isolated from Partially Reclaimed Soil and Acid Mine Drainage (AMD) Site.</title>
        <authorList>
            <person name="Steinbock B."/>
            <person name="Bechtold R."/>
            <person name="Sevigny J.L."/>
            <person name="Thomas D."/>
            <person name="Cuthill L.R."/>
            <person name="Aveiro Johannsen E.J."/>
            <person name="Thomas K."/>
            <person name="Ghosh A."/>
        </authorList>
    </citation>
    <scope>NUCLEOTIDE SEQUENCE [LARGE SCALE GENOMIC DNA]</scope>
    <source>
        <strain evidence="4 5">S-A1</strain>
    </source>
</reference>
<dbReference type="PANTHER" id="PTHR43877">
    <property type="entry name" value="AMINOALKYLPHOSPHONATE N-ACETYLTRANSFERASE-RELATED-RELATED"/>
    <property type="match status" value="1"/>
</dbReference>
<keyword evidence="2" id="KW-0012">Acyltransferase</keyword>
<dbReference type="OrthoDB" id="9799092at2"/>
<proteinExistence type="predicted"/>
<evidence type="ECO:0000313" key="4">
    <source>
        <dbReference type="EMBL" id="TDL31630.1"/>
    </source>
</evidence>
<dbReference type="RefSeq" id="WP_133352436.1">
    <property type="nucleotide sequence ID" value="NZ_SMZQ01000020.1"/>
</dbReference>
<dbReference type="AlphaFoldDB" id="A0A4R5XJX9"/>
<dbReference type="PANTHER" id="PTHR43877:SF2">
    <property type="entry name" value="AMINOALKYLPHOSPHONATE N-ACETYLTRANSFERASE-RELATED"/>
    <property type="match status" value="1"/>
</dbReference>
<dbReference type="SUPFAM" id="SSF55729">
    <property type="entry name" value="Acyl-CoA N-acyltransferases (Nat)"/>
    <property type="match status" value="1"/>
</dbReference>
<protein>
    <submittedName>
        <fullName evidence="4">GNAT family N-acetyltransferase</fullName>
    </submittedName>
</protein>
<gene>
    <name evidence="4" type="ORF">E2R57_21190</name>
</gene>
<comment type="caution">
    <text evidence="4">The sequence shown here is derived from an EMBL/GenBank/DDBJ whole genome shotgun (WGS) entry which is preliminary data.</text>
</comment>
<evidence type="ECO:0000256" key="2">
    <source>
        <dbReference type="ARBA" id="ARBA00023315"/>
    </source>
</evidence>
<evidence type="ECO:0000313" key="5">
    <source>
        <dbReference type="Proteomes" id="UP000294621"/>
    </source>
</evidence>
<organism evidence="4 5">
    <name type="scientific">Arthrobacter nitrophenolicus</name>
    <dbReference type="NCBI Taxonomy" id="683150"/>
    <lineage>
        <taxon>Bacteria</taxon>
        <taxon>Bacillati</taxon>
        <taxon>Actinomycetota</taxon>
        <taxon>Actinomycetes</taxon>
        <taxon>Micrococcales</taxon>
        <taxon>Micrococcaceae</taxon>
        <taxon>Arthrobacter</taxon>
    </lineage>
</organism>
<dbReference type="STRING" id="683150.G205_20108"/>
<dbReference type="Proteomes" id="UP000294621">
    <property type="component" value="Unassembled WGS sequence"/>
</dbReference>
<feature type="domain" description="N-acetyltransferase" evidence="3">
    <location>
        <begin position="2"/>
        <end position="173"/>
    </location>
</feature>
<sequence length="185" mass="20667">MTKIRRLERGDWAFYRDIRLAMLADTPTAYVEPLESASRQTDGQWQARTASMVSPGNIAFVAGDAPGSGRFEALMWVALKKPQDPQRPRQAILLSVFVTGRQRGTGLADSMLRRCIAAARDELQADLLELGVHEDNVRAQRFYLRHGFRDTGRREPYPLDPAARELVMELQLKPAADGGAATTDR</sequence>
<dbReference type="Gene3D" id="3.40.630.30">
    <property type="match status" value="1"/>
</dbReference>
<dbReference type="GO" id="GO:0016747">
    <property type="term" value="F:acyltransferase activity, transferring groups other than amino-acyl groups"/>
    <property type="evidence" value="ECO:0007669"/>
    <property type="project" value="InterPro"/>
</dbReference>
<evidence type="ECO:0000256" key="1">
    <source>
        <dbReference type="ARBA" id="ARBA00022679"/>
    </source>
</evidence>
<dbReference type="EMBL" id="SMZQ01000020">
    <property type="protein sequence ID" value="TDL31630.1"/>
    <property type="molecule type" value="Genomic_DNA"/>
</dbReference>
<keyword evidence="1 4" id="KW-0808">Transferase</keyword>
<dbReference type="PROSITE" id="PS51186">
    <property type="entry name" value="GNAT"/>
    <property type="match status" value="1"/>
</dbReference>
<dbReference type="InterPro" id="IPR000182">
    <property type="entry name" value="GNAT_dom"/>
</dbReference>
<dbReference type="Pfam" id="PF00583">
    <property type="entry name" value="Acetyltransf_1"/>
    <property type="match status" value="1"/>
</dbReference>
<dbReference type="InterPro" id="IPR016181">
    <property type="entry name" value="Acyl_CoA_acyltransferase"/>
</dbReference>
<name>A0A4R5XJX9_9MICC</name>